<feature type="domain" description="Major facilitator superfamily (MFS) profile" evidence="8">
    <location>
        <begin position="83"/>
        <end position="568"/>
    </location>
</feature>
<dbReference type="GO" id="GO:0012505">
    <property type="term" value="C:endomembrane system"/>
    <property type="evidence" value="ECO:0007669"/>
    <property type="project" value="UniProtKB-SubCell"/>
</dbReference>
<evidence type="ECO:0000313" key="10">
    <source>
        <dbReference type="Proteomes" id="UP001273166"/>
    </source>
</evidence>
<dbReference type="PANTHER" id="PTHR23501">
    <property type="entry name" value="MAJOR FACILITATOR SUPERFAMILY"/>
    <property type="match status" value="1"/>
</dbReference>
<comment type="subcellular location">
    <subcellularLocation>
        <location evidence="1">Endomembrane system</location>
        <topology evidence="1">Multi-pass membrane protein</topology>
    </subcellularLocation>
</comment>
<dbReference type="GO" id="GO:0000329">
    <property type="term" value="C:fungal-type vacuole membrane"/>
    <property type="evidence" value="ECO:0007669"/>
    <property type="project" value="TreeGrafter"/>
</dbReference>
<feature type="transmembrane region" description="Helical" evidence="7">
    <location>
        <begin position="173"/>
        <end position="193"/>
    </location>
</feature>
<feature type="transmembrane region" description="Helical" evidence="7">
    <location>
        <begin position="546"/>
        <end position="564"/>
    </location>
</feature>
<keyword evidence="2" id="KW-0813">Transport</keyword>
<keyword evidence="5 7" id="KW-0472">Membrane</keyword>
<feature type="transmembrane region" description="Helical" evidence="7">
    <location>
        <begin position="405"/>
        <end position="424"/>
    </location>
</feature>
<keyword evidence="3 7" id="KW-0812">Transmembrane</keyword>
<accession>A0AAJ0GYZ1</accession>
<dbReference type="InterPro" id="IPR020846">
    <property type="entry name" value="MFS_dom"/>
</dbReference>
<reference evidence="9" key="2">
    <citation type="submission" date="2023-06" db="EMBL/GenBank/DDBJ databases">
        <authorList>
            <consortium name="Lawrence Berkeley National Laboratory"/>
            <person name="Mondo S.J."/>
            <person name="Hensen N."/>
            <person name="Bonometti L."/>
            <person name="Westerberg I."/>
            <person name="Brannstrom I.O."/>
            <person name="Guillou S."/>
            <person name="Cros-Aarteil S."/>
            <person name="Calhoun S."/>
            <person name="Haridas S."/>
            <person name="Kuo A."/>
            <person name="Pangilinan J."/>
            <person name="Riley R."/>
            <person name="Labutti K."/>
            <person name="Andreopoulos B."/>
            <person name="Lipzen A."/>
            <person name="Chen C."/>
            <person name="Yanf M."/>
            <person name="Daum C."/>
            <person name="Ng V."/>
            <person name="Clum A."/>
            <person name="Steindorff A."/>
            <person name="Ohm R."/>
            <person name="Martin F."/>
            <person name="Silar P."/>
            <person name="Natvig D."/>
            <person name="Lalanne C."/>
            <person name="Gautier V."/>
            <person name="Ament-Velasquez S.L."/>
            <person name="Kruys A."/>
            <person name="Hutchinson M.I."/>
            <person name="Powell A.J."/>
            <person name="Barry K."/>
            <person name="Miller A.N."/>
            <person name="Grigoriev I.V."/>
            <person name="Debuchy R."/>
            <person name="Gladieux P."/>
            <person name="Thoren M.H."/>
            <person name="Johannesson H."/>
        </authorList>
    </citation>
    <scope>NUCLEOTIDE SEQUENCE</scope>
    <source>
        <strain evidence="9">CBS 333.67</strain>
    </source>
</reference>
<dbReference type="SUPFAM" id="SSF103473">
    <property type="entry name" value="MFS general substrate transporter"/>
    <property type="match status" value="1"/>
</dbReference>
<feature type="compositionally biased region" description="Low complexity" evidence="6">
    <location>
        <begin position="16"/>
        <end position="38"/>
    </location>
</feature>
<feature type="transmembrane region" description="Helical" evidence="7">
    <location>
        <begin position="343"/>
        <end position="365"/>
    </location>
</feature>
<dbReference type="AlphaFoldDB" id="A0AAJ0GYZ1"/>
<dbReference type="PANTHER" id="PTHR23501:SF191">
    <property type="entry name" value="VACUOLAR BASIC AMINO ACID TRANSPORTER 4"/>
    <property type="match status" value="1"/>
</dbReference>
<feature type="transmembrane region" description="Helical" evidence="7">
    <location>
        <begin position="234"/>
        <end position="257"/>
    </location>
</feature>
<feature type="transmembrane region" description="Helical" evidence="7">
    <location>
        <begin position="205"/>
        <end position="228"/>
    </location>
</feature>
<feature type="transmembrane region" description="Helical" evidence="7">
    <location>
        <begin position="80"/>
        <end position="102"/>
    </location>
</feature>
<proteinExistence type="predicted"/>
<feature type="transmembrane region" description="Helical" evidence="7">
    <location>
        <begin position="149"/>
        <end position="167"/>
    </location>
</feature>
<feature type="transmembrane region" description="Helical" evidence="7">
    <location>
        <begin position="108"/>
        <end position="128"/>
    </location>
</feature>
<evidence type="ECO:0000256" key="5">
    <source>
        <dbReference type="ARBA" id="ARBA00023136"/>
    </source>
</evidence>
<dbReference type="InterPro" id="IPR036259">
    <property type="entry name" value="MFS_trans_sf"/>
</dbReference>
<evidence type="ECO:0000256" key="2">
    <source>
        <dbReference type="ARBA" id="ARBA00022448"/>
    </source>
</evidence>
<dbReference type="PROSITE" id="PS50850">
    <property type="entry name" value="MFS"/>
    <property type="match status" value="1"/>
</dbReference>
<evidence type="ECO:0000256" key="7">
    <source>
        <dbReference type="SAM" id="Phobius"/>
    </source>
</evidence>
<feature type="transmembrane region" description="Helical" evidence="7">
    <location>
        <begin position="436"/>
        <end position="462"/>
    </location>
</feature>
<evidence type="ECO:0000256" key="1">
    <source>
        <dbReference type="ARBA" id="ARBA00004127"/>
    </source>
</evidence>
<dbReference type="InterPro" id="IPR011701">
    <property type="entry name" value="MFS"/>
</dbReference>
<feature type="region of interest" description="Disordered" evidence="6">
    <location>
        <begin position="1"/>
        <end position="67"/>
    </location>
</feature>
<evidence type="ECO:0000313" key="9">
    <source>
        <dbReference type="EMBL" id="KAK3308709.1"/>
    </source>
</evidence>
<dbReference type="GO" id="GO:0015174">
    <property type="term" value="F:basic amino acid transmembrane transporter activity"/>
    <property type="evidence" value="ECO:0007669"/>
    <property type="project" value="TreeGrafter"/>
</dbReference>
<feature type="transmembrane region" description="Helical" evidence="7">
    <location>
        <begin position="377"/>
        <end position="398"/>
    </location>
</feature>
<sequence length="578" mass="61093">MSASGQGALSASEPRGSSPSGFTGSPSPSAASHSQARPLPAYETTPLLPKPDDDTGSGNEEQGDTEETTLLVTALSPARLWLTLSASYIGVFLGAVDASIMATLSAPIASEFHSLSLLSWLATAYLIANATFQPLSGRLTDIFGRGPGLVFSNVMFAVGNLMCGLARDGTGMIAGRVVAGVGGGGLMSISTFLASDLVPLKKRGVVQGVGNIAYGSGAMLGGVLGGFMNDTSSWGWRLAFLIQVPVIVVSGTMVWCLVNVPPKISNKSLLARIDFGGSFLTVGFLVLVLLGLNAGGNLVPWTDPLVLTTLPLGFAMLFVLVWWESRARQPIIPVRLLLDRTVLNACITSFLGTMVVMMTMYYIPLYLQVLGHSATQAGLRVLASSFGVSISSIGCGLIMKRTGKYVGLGIAMLCTYTVAMSLVVTLDEHAPNWVPFVAMALVGVGYGGMLTVTLLACIAAVDHSHQAVITSATYAFRSVGATLGITVASAVYQNILKARLWDRFGHLPGAADEIRRIRDDLDELARLPEGWYDGVIESFMEAFRGVWIMALLLTVAGLISVSLMKQHKLHSNLARQEE</sequence>
<reference evidence="9" key="1">
    <citation type="journal article" date="2023" name="Mol. Phylogenet. Evol.">
        <title>Genome-scale phylogeny and comparative genomics of the fungal order Sordariales.</title>
        <authorList>
            <person name="Hensen N."/>
            <person name="Bonometti L."/>
            <person name="Westerberg I."/>
            <person name="Brannstrom I.O."/>
            <person name="Guillou S."/>
            <person name="Cros-Aarteil S."/>
            <person name="Calhoun S."/>
            <person name="Haridas S."/>
            <person name="Kuo A."/>
            <person name="Mondo S."/>
            <person name="Pangilinan J."/>
            <person name="Riley R."/>
            <person name="LaButti K."/>
            <person name="Andreopoulos B."/>
            <person name="Lipzen A."/>
            <person name="Chen C."/>
            <person name="Yan M."/>
            <person name="Daum C."/>
            <person name="Ng V."/>
            <person name="Clum A."/>
            <person name="Steindorff A."/>
            <person name="Ohm R.A."/>
            <person name="Martin F."/>
            <person name="Silar P."/>
            <person name="Natvig D.O."/>
            <person name="Lalanne C."/>
            <person name="Gautier V."/>
            <person name="Ament-Velasquez S.L."/>
            <person name="Kruys A."/>
            <person name="Hutchinson M.I."/>
            <person name="Powell A.J."/>
            <person name="Barry K."/>
            <person name="Miller A.N."/>
            <person name="Grigoriev I.V."/>
            <person name="Debuchy R."/>
            <person name="Gladieux P."/>
            <person name="Hiltunen Thoren M."/>
            <person name="Johannesson H."/>
        </authorList>
    </citation>
    <scope>NUCLEOTIDE SEQUENCE</scope>
    <source>
        <strain evidence="9">CBS 333.67</strain>
    </source>
</reference>
<feature type="transmembrane region" description="Helical" evidence="7">
    <location>
        <begin position="269"/>
        <end position="292"/>
    </location>
</feature>
<dbReference type="Pfam" id="PF07690">
    <property type="entry name" value="MFS_1"/>
    <property type="match status" value="1"/>
</dbReference>
<feature type="transmembrane region" description="Helical" evidence="7">
    <location>
        <begin position="304"/>
        <end position="323"/>
    </location>
</feature>
<comment type="caution">
    <text evidence="9">The sequence shown here is derived from an EMBL/GenBank/DDBJ whole genome shotgun (WGS) entry which is preliminary data.</text>
</comment>
<keyword evidence="10" id="KW-1185">Reference proteome</keyword>
<organism evidence="9 10">
    <name type="scientific">Chaetomium strumarium</name>
    <dbReference type="NCBI Taxonomy" id="1170767"/>
    <lineage>
        <taxon>Eukaryota</taxon>
        <taxon>Fungi</taxon>
        <taxon>Dikarya</taxon>
        <taxon>Ascomycota</taxon>
        <taxon>Pezizomycotina</taxon>
        <taxon>Sordariomycetes</taxon>
        <taxon>Sordariomycetidae</taxon>
        <taxon>Sordariales</taxon>
        <taxon>Chaetomiaceae</taxon>
        <taxon>Chaetomium</taxon>
    </lineage>
</organism>
<evidence type="ECO:0000256" key="6">
    <source>
        <dbReference type="SAM" id="MobiDB-lite"/>
    </source>
</evidence>
<dbReference type="Gene3D" id="1.20.1250.20">
    <property type="entry name" value="MFS general substrate transporter like domains"/>
    <property type="match status" value="1"/>
</dbReference>
<evidence type="ECO:0000259" key="8">
    <source>
        <dbReference type="PROSITE" id="PS50850"/>
    </source>
</evidence>
<gene>
    <name evidence="9" type="ORF">B0T15DRAFT_116272</name>
</gene>
<dbReference type="RefSeq" id="XP_062724489.1">
    <property type="nucleotide sequence ID" value="XM_062861563.1"/>
</dbReference>
<dbReference type="EMBL" id="JAUDZG010000002">
    <property type="protein sequence ID" value="KAK3308709.1"/>
    <property type="molecule type" value="Genomic_DNA"/>
</dbReference>
<name>A0AAJ0GYZ1_9PEZI</name>
<evidence type="ECO:0000256" key="4">
    <source>
        <dbReference type="ARBA" id="ARBA00022989"/>
    </source>
</evidence>
<keyword evidence="4 7" id="KW-1133">Transmembrane helix</keyword>
<feature type="transmembrane region" description="Helical" evidence="7">
    <location>
        <begin position="474"/>
        <end position="495"/>
    </location>
</feature>
<dbReference type="GeneID" id="87880392"/>
<dbReference type="Proteomes" id="UP001273166">
    <property type="component" value="Unassembled WGS sequence"/>
</dbReference>
<evidence type="ECO:0000256" key="3">
    <source>
        <dbReference type="ARBA" id="ARBA00022692"/>
    </source>
</evidence>
<protein>
    <submittedName>
        <fullName evidence="9">Major facilitator superfamily domain-containing protein</fullName>
    </submittedName>
</protein>